<dbReference type="Proteomes" id="UP000178606">
    <property type="component" value="Unassembled WGS sequence"/>
</dbReference>
<keyword evidence="1" id="KW-0880">Kelch repeat</keyword>
<evidence type="ECO:0000256" key="2">
    <source>
        <dbReference type="ARBA" id="ARBA00022737"/>
    </source>
</evidence>
<comment type="caution">
    <text evidence="5">The sequence shown here is derived from an EMBL/GenBank/DDBJ whole genome shotgun (WGS) entry which is preliminary data.</text>
</comment>
<organism evidence="5 6">
    <name type="scientific">Handelsmanbacteria sp. (strain RIFCSPLOWO2_12_FULL_64_10)</name>
    <dbReference type="NCBI Taxonomy" id="1817868"/>
    <lineage>
        <taxon>Bacteria</taxon>
        <taxon>Candidatus Handelsmaniibacteriota</taxon>
    </lineage>
</organism>
<dbReference type="SUPFAM" id="SSF49899">
    <property type="entry name" value="Concanavalin A-like lectins/glucanases"/>
    <property type="match status" value="2"/>
</dbReference>
<feature type="domain" description="DUF6242" evidence="4">
    <location>
        <begin position="296"/>
        <end position="417"/>
    </location>
</feature>
<sequence>MDLTSGLLGHWPLIDDCKDRSTNGNQGQNHGVRFTGQEGAVFDGRASFIEAPDSPSLRPGAGDFSISVWAHTDERLDDVLGDILSKYDPSTRTGFNLSLRNCAGVTAAQSNYRHLHFGVDAGRIDPAWTDCGRPGNNLRVYSLTVYEGQLYAGTFEHGADEAGHVYRYAGETEWIDCGSPDRCNTVASLAVYSGKLYAGSSRYKAGGSALPDSPNRHPGGNMFRYEGRDGRRSGESSGEGKEWTPCGRLEGADSVAGMAVYKGDLYAIPLYSQGVFRYEGGTKWAFCGTPGKRLMSLTVFNGRLYGAGNEGEGRGGVYRYEGGTTWTRTGDQPGVTQVYSFAAHEGNLYVGTWPEGTVFRYEGGETWTNCGRLGEEKEVMAMMVYNGKLYAGTLPLAEVYRYDGGTTWTRTGQLDATPDVTYRRVWSMAVYQGKLFGGTLPSGHVYSIEAGKSVTHDHELRPGWRHLVAVRHGDRLKLYVDGRPVATSSPFSPADYDLSNDRPLRIGFGSHDHFNGRLRDLRIYSRALAEAEVKGLYGG</sequence>
<protein>
    <recommendedName>
        <fullName evidence="4">DUF6242 domain-containing protein</fullName>
    </recommendedName>
</protein>
<name>A0A1F6CLP3_HANXR</name>
<gene>
    <name evidence="5" type="ORF">A3F84_24520</name>
</gene>
<accession>A0A1F6CLP3</accession>
<dbReference type="SUPFAM" id="SSF101898">
    <property type="entry name" value="NHL repeat"/>
    <property type="match status" value="1"/>
</dbReference>
<evidence type="ECO:0000256" key="3">
    <source>
        <dbReference type="SAM" id="MobiDB-lite"/>
    </source>
</evidence>
<dbReference type="PANTHER" id="PTHR24412:SF441">
    <property type="entry name" value="KELCH-LIKE PROTEIN 28"/>
    <property type="match status" value="1"/>
</dbReference>
<feature type="region of interest" description="Disordered" evidence="3">
    <location>
        <begin position="206"/>
        <end position="245"/>
    </location>
</feature>
<dbReference type="Pfam" id="PF13385">
    <property type="entry name" value="Laminin_G_3"/>
    <property type="match status" value="1"/>
</dbReference>
<dbReference type="EMBL" id="MFKF01000215">
    <property type="protein sequence ID" value="OGG50055.1"/>
    <property type="molecule type" value="Genomic_DNA"/>
</dbReference>
<dbReference type="PANTHER" id="PTHR24412">
    <property type="entry name" value="KELCH PROTEIN"/>
    <property type="match status" value="1"/>
</dbReference>
<evidence type="ECO:0000313" key="6">
    <source>
        <dbReference type="Proteomes" id="UP000178606"/>
    </source>
</evidence>
<dbReference type="InterPro" id="IPR058667">
    <property type="entry name" value="DUF6242_C"/>
</dbReference>
<keyword evidence="2" id="KW-0677">Repeat</keyword>
<dbReference type="AlphaFoldDB" id="A0A1F6CLP3"/>
<dbReference type="InterPro" id="IPR013320">
    <property type="entry name" value="ConA-like_dom_sf"/>
</dbReference>
<reference evidence="5 6" key="1">
    <citation type="journal article" date="2016" name="Nat. Commun.">
        <title>Thousands of microbial genomes shed light on interconnected biogeochemical processes in an aquifer system.</title>
        <authorList>
            <person name="Anantharaman K."/>
            <person name="Brown C.T."/>
            <person name="Hug L.A."/>
            <person name="Sharon I."/>
            <person name="Castelle C.J."/>
            <person name="Probst A.J."/>
            <person name="Thomas B.C."/>
            <person name="Singh A."/>
            <person name="Wilkins M.J."/>
            <person name="Karaoz U."/>
            <person name="Brodie E.L."/>
            <person name="Williams K.H."/>
            <person name="Hubbard S.S."/>
            <person name="Banfield J.F."/>
        </authorList>
    </citation>
    <scope>NUCLEOTIDE SEQUENCE [LARGE SCALE GENOMIC DNA]</scope>
    <source>
        <strain evidence="6">RIFCSPLOWO2_12_FULL_64_10</strain>
    </source>
</reference>
<evidence type="ECO:0000259" key="4">
    <source>
        <dbReference type="Pfam" id="PF25852"/>
    </source>
</evidence>
<evidence type="ECO:0000256" key="1">
    <source>
        <dbReference type="ARBA" id="ARBA00022441"/>
    </source>
</evidence>
<dbReference type="Gene3D" id="2.60.120.200">
    <property type="match status" value="2"/>
</dbReference>
<feature type="compositionally biased region" description="Basic and acidic residues" evidence="3">
    <location>
        <begin position="225"/>
        <end position="242"/>
    </location>
</feature>
<evidence type="ECO:0000313" key="5">
    <source>
        <dbReference type="EMBL" id="OGG50055.1"/>
    </source>
</evidence>
<proteinExistence type="predicted"/>
<dbReference type="Pfam" id="PF25852">
    <property type="entry name" value="DUF6242_C"/>
    <property type="match status" value="1"/>
</dbReference>